<dbReference type="Proteomes" id="UP000536262">
    <property type="component" value="Unassembled WGS sequence"/>
</dbReference>
<dbReference type="InterPro" id="IPR006204">
    <property type="entry name" value="GHMP_kinase_N_dom"/>
</dbReference>
<evidence type="ECO:0000313" key="3">
    <source>
        <dbReference type="EMBL" id="MBB6357081.1"/>
    </source>
</evidence>
<dbReference type="Gene3D" id="3.30.230.10">
    <property type="match status" value="1"/>
</dbReference>
<dbReference type="EMBL" id="JACHOU010000020">
    <property type="protein sequence ID" value="MBB6357081.1"/>
    <property type="molecule type" value="Genomic_DNA"/>
</dbReference>
<evidence type="ECO:0000259" key="2">
    <source>
        <dbReference type="Pfam" id="PF00288"/>
    </source>
</evidence>
<dbReference type="SUPFAM" id="SSF54211">
    <property type="entry name" value="Ribosomal protein S5 domain 2-like"/>
    <property type="match status" value="1"/>
</dbReference>
<feature type="domain" description="GHMP kinase N-terminal" evidence="2">
    <location>
        <begin position="87"/>
        <end position="156"/>
    </location>
</feature>
<keyword evidence="1" id="KW-0418">Kinase</keyword>
<dbReference type="Pfam" id="PF00288">
    <property type="entry name" value="GHMP_kinases_N"/>
    <property type="match status" value="1"/>
</dbReference>
<proteinExistence type="predicted"/>
<comment type="caution">
    <text evidence="3">The sequence shown here is derived from an EMBL/GenBank/DDBJ whole genome shotgun (WGS) entry which is preliminary data.</text>
</comment>
<dbReference type="InterPro" id="IPR014721">
    <property type="entry name" value="Ribsml_uS5_D2-typ_fold_subgr"/>
</dbReference>
<sequence>MLRKFSTWLATMSDPTFATVDDKVPRTGTGHAIGHHGELLQGVFQGHGKRLIRGLITLPLPALSTNARFVPSSGGTVRVQPSGKTKARRAAKLALQRLGHSQLGGDLLIESSIPVGFGYGSSTADVVASIRAVVSACSAFLRPATIGRLAVAAELASDSTVFGDEAVLFAQREGTVIEPLGGSFPPLYLLSLGHSSASVVDTLKLPRARYTSAQILQFSVIRGLARHAIEHQDAALLGRVATASATISQQYLPQAGFETALQLSRLHEACGVQVSHSGSLIGILFDASKPEARRHLTSAARAAQAEGFGAVSAYSVFSDGVQP</sequence>
<organism evidence="3 4">
    <name type="scientific">Aminobacter aganoensis</name>
    <dbReference type="NCBI Taxonomy" id="83264"/>
    <lineage>
        <taxon>Bacteria</taxon>
        <taxon>Pseudomonadati</taxon>
        <taxon>Pseudomonadota</taxon>
        <taxon>Alphaproteobacteria</taxon>
        <taxon>Hyphomicrobiales</taxon>
        <taxon>Phyllobacteriaceae</taxon>
        <taxon>Aminobacter</taxon>
    </lineage>
</organism>
<dbReference type="GO" id="GO:0016301">
    <property type="term" value="F:kinase activity"/>
    <property type="evidence" value="ECO:0007669"/>
    <property type="project" value="UniProtKB-KW"/>
</dbReference>
<accession>A0A7X0FC98</accession>
<dbReference type="InterPro" id="IPR012363">
    <property type="entry name" value="PduX"/>
</dbReference>
<dbReference type="GO" id="GO:0005524">
    <property type="term" value="F:ATP binding"/>
    <property type="evidence" value="ECO:0007669"/>
    <property type="project" value="InterPro"/>
</dbReference>
<dbReference type="AlphaFoldDB" id="A0A7X0FC98"/>
<dbReference type="RefSeq" id="WP_184701695.1">
    <property type="nucleotide sequence ID" value="NZ_BAABEG010000004.1"/>
</dbReference>
<keyword evidence="4" id="KW-1185">Reference proteome</keyword>
<keyword evidence="1" id="KW-0808">Transferase</keyword>
<gene>
    <name evidence="3" type="ORF">GGR00_004901</name>
</gene>
<dbReference type="PIRSF" id="PIRSF033887">
    <property type="entry name" value="PduX"/>
    <property type="match status" value="1"/>
</dbReference>
<evidence type="ECO:0000313" key="4">
    <source>
        <dbReference type="Proteomes" id="UP000536262"/>
    </source>
</evidence>
<reference evidence="3 4" key="1">
    <citation type="submission" date="2020-08" db="EMBL/GenBank/DDBJ databases">
        <title>Genomic Encyclopedia of Type Strains, Phase IV (KMG-IV): sequencing the most valuable type-strain genomes for metagenomic binning, comparative biology and taxonomic classification.</title>
        <authorList>
            <person name="Goeker M."/>
        </authorList>
    </citation>
    <scope>NUCLEOTIDE SEQUENCE [LARGE SCALE GENOMIC DNA]</scope>
    <source>
        <strain evidence="3 4">DSM 7051</strain>
    </source>
</reference>
<evidence type="ECO:0000256" key="1">
    <source>
        <dbReference type="ARBA" id="ARBA00022777"/>
    </source>
</evidence>
<protein>
    <submittedName>
        <fullName evidence="3">Uncharacterized protein involved in propanediol utilization</fullName>
    </submittedName>
</protein>
<name>A0A7X0FC98_9HYPH</name>
<dbReference type="InterPro" id="IPR020568">
    <property type="entry name" value="Ribosomal_Su5_D2-typ_SF"/>
</dbReference>